<evidence type="ECO:0000313" key="1">
    <source>
        <dbReference type="EMBL" id="MFB9326429.1"/>
    </source>
</evidence>
<evidence type="ECO:0000313" key="2">
    <source>
        <dbReference type="Proteomes" id="UP001589747"/>
    </source>
</evidence>
<dbReference type="NCBIfam" id="TIGR04088">
    <property type="entry name" value="cognate_SipW"/>
    <property type="match status" value="1"/>
</dbReference>
<reference evidence="1 2" key="1">
    <citation type="submission" date="2024-09" db="EMBL/GenBank/DDBJ databases">
        <authorList>
            <person name="Sun Q."/>
            <person name="Mori K."/>
        </authorList>
    </citation>
    <scope>NUCLEOTIDE SEQUENCE [LARGE SCALE GENOMIC DNA]</scope>
    <source>
        <strain evidence="1 2">TISTR 2452</strain>
    </source>
</reference>
<proteinExistence type="predicted"/>
<keyword evidence="2" id="KW-1185">Reference proteome</keyword>
<protein>
    <submittedName>
        <fullName evidence="1">SipW-dependent-type signal peptide-containing protein</fullName>
    </submittedName>
</protein>
<dbReference type="EMBL" id="JBHMDO010000018">
    <property type="protein sequence ID" value="MFB9326429.1"/>
    <property type="molecule type" value="Genomic_DNA"/>
</dbReference>
<name>A0ABV5KMH5_9BACL</name>
<gene>
    <name evidence="1" type="ORF">ACFFSY_10940</name>
</gene>
<organism evidence="1 2">
    <name type="scientific">Paenibacillus aurantiacus</name>
    <dbReference type="NCBI Taxonomy" id="1936118"/>
    <lineage>
        <taxon>Bacteria</taxon>
        <taxon>Bacillati</taxon>
        <taxon>Bacillota</taxon>
        <taxon>Bacilli</taxon>
        <taxon>Bacillales</taxon>
        <taxon>Paenibacillaceae</taxon>
        <taxon>Paenibacillus</taxon>
    </lineage>
</organism>
<dbReference type="Proteomes" id="UP001589747">
    <property type="component" value="Unassembled WGS sequence"/>
</dbReference>
<accession>A0ABV5KMH5</accession>
<sequence>MVVIAAATLAALSDVSTAK</sequence>
<dbReference type="RefSeq" id="WP_377493794.1">
    <property type="nucleotide sequence ID" value="NZ_JBHMDO010000018.1"/>
</dbReference>
<dbReference type="InterPro" id="IPR023833">
    <property type="entry name" value="Signal_pept_SipW-depend-type"/>
</dbReference>
<comment type="caution">
    <text evidence="1">The sequence shown here is derived from an EMBL/GenBank/DDBJ whole genome shotgun (WGS) entry which is preliminary data.</text>
</comment>